<proteinExistence type="predicted"/>
<keyword evidence="2" id="KW-1185">Reference proteome</keyword>
<comment type="caution">
    <text evidence="1">The sequence shown here is derived from an EMBL/GenBank/DDBJ whole genome shotgun (WGS) entry which is preliminary data.</text>
</comment>
<sequence length="522" mass="58087">MIKIGKLFATGEYYPPPRDIQRLARYKRGRTIFDGRHPEIYERASSLLKDTPHAAQLKTLFIAVNLMDILLTKPADLLTGEPPTYEAGTGAGSREQERLDSIVEENDLTQMVHEMVIGGGYRGDSFIKVRYGTRADVSETEALGLPAPDTALEPIIESVRADIVFPELSTGSRKKFKAINVAWVDWVEEPGGKVVRWITGRTESYVPYLVVERHIPGYIIHERYKLTESGVNSEWGVPISTYLIGDKITTGLSEDVEATGTATLLVHHIPYKSVDDRWEGINGVEKLESVLSAINERLAQIDYILWKHSDPWMYGPEDIGDDESTANTLRGGGRYIPVSKDDHEPGYMTWEGQLNSAFTELDVLLGLVYQMSETPQWLFGTTLASDKGGTGTSHTDSGAIKARFMPILAKVNRIRAHVDRALRDAIWTAMQLENYANDGVSDFEKYTPVYPRISWRDGVPIDEKEAAEVAQIRTGGKATISVHDAIKTLDGVDDAVAEEIIRRIDADEARTTGTVESTVFNE</sequence>
<reference evidence="1" key="1">
    <citation type="submission" date="2022-01" db="EMBL/GenBank/DDBJ databases">
        <authorList>
            <person name="Criscuolo A."/>
        </authorList>
    </citation>
    <scope>NUCLEOTIDE SEQUENCE</scope>
    <source>
        <strain evidence="1">CIP111892</strain>
    </source>
</reference>
<dbReference type="EMBL" id="CAKMMG010000001">
    <property type="protein sequence ID" value="CAH1194626.1"/>
    <property type="molecule type" value="Genomic_DNA"/>
</dbReference>
<protein>
    <recommendedName>
        <fullName evidence="3">Portal protein</fullName>
    </recommendedName>
</protein>
<name>A0ABM9BVH4_9BACL</name>
<gene>
    <name evidence="1" type="ORF">PAECIP111892_01772</name>
</gene>
<dbReference type="Proteomes" id="UP000838324">
    <property type="component" value="Unassembled WGS sequence"/>
</dbReference>
<evidence type="ECO:0000313" key="2">
    <source>
        <dbReference type="Proteomes" id="UP000838324"/>
    </source>
</evidence>
<evidence type="ECO:0000313" key="1">
    <source>
        <dbReference type="EMBL" id="CAH1194626.1"/>
    </source>
</evidence>
<accession>A0ABM9BVH4</accession>
<organism evidence="1 2">
    <name type="scientific">Paenibacillus auburnensis</name>
    <dbReference type="NCBI Taxonomy" id="2905649"/>
    <lineage>
        <taxon>Bacteria</taxon>
        <taxon>Bacillati</taxon>
        <taxon>Bacillota</taxon>
        <taxon>Bacilli</taxon>
        <taxon>Bacillales</taxon>
        <taxon>Paenibacillaceae</taxon>
        <taxon>Paenibacillus</taxon>
    </lineage>
</organism>
<dbReference type="RefSeq" id="WP_236331952.1">
    <property type="nucleotide sequence ID" value="NZ_CAKMMG010000001.1"/>
</dbReference>
<evidence type="ECO:0008006" key="3">
    <source>
        <dbReference type="Google" id="ProtNLM"/>
    </source>
</evidence>